<dbReference type="Gene3D" id="2.40.10.170">
    <property type="match status" value="1"/>
</dbReference>
<dbReference type="Proteomes" id="UP001596250">
    <property type="component" value="Unassembled WGS sequence"/>
</dbReference>
<dbReference type="SUPFAM" id="SSF141259">
    <property type="entry name" value="CarD-like"/>
    <property type="match status" value="1"/>
</dbReference>
<dbReference type="PANTHER" id="PTHR38447:SF1">
    <property type="entry name" value="RNA POLYMERASE-BINDING TRANSCRIPTION FACTOR CARD"/>
    <property type="match status" value="1"/>
</dbReference>
<accession>A0ABW1IVV0</accession>
<protein>
    <submittedName>
        <fullName evidence="2">CarD family transcriptional regulator</fullName>
    </submittedName>
</protein>
<dbReference type="InterPro" id="IPR003711">
    <property type="entry name" value="CarD-like/TRCF_RID"/>
</dbReference>
<dbReference type="InterPro" id="IPR052531">
    <property type="entry name" value="CarD-like_regulator"/>
</dbReference>
<dbReference type="InterPro" id="IPR042215">
    <property type="entry name" value="CarD-like_C"/>
</dbReference>
<name>A0ABW1IVV0_9BACL</name>
<feature type="domain" description="CarD-like/TRCF RNAP-interacting" evidence="1">
    <location>
        <begin position="1"/>
        <end position="112"/>
    </location>
</feature>
<dbReference type="Pfam" id="PF02559">
    <property type="entry name" value="CarD_TRCF_RID"/>
    <property type="match status" value="1"/>
</dbReference>
<keyword evidence="3" id="KW-1185">Reference proteome</keyword>
<dbReference type="InterPro" id="IPR036101">
    <property type="entry name" value="CarD-like/TRCF_RID_sf"/>
</dbReference>
<gene>
    <name evidence="2" type="ORF">ACFPXP_21525</name>
</gene>
<dbReference type="Gene3D" id="1.20.58.1290">
    <property type="entry name" value="CarD-like, C-terminal domain"/>
    <property type="match status" value="1"/>
</dbReference>
<reference evidence="3" key="1">
    <citation type="journal article" date="2019" name="Int. J. Syst. Evol. Microbiol.">
        <title>The Global Catalogue of Microorganisms (GCM) 10K type strain sequencing project: providing services to taxonomists for standard genome sequencing and annotation.</title>
        <authorList>
            <consortium name="The Broad Institute Genomics Platform"/>
            <consortium name="The Broad Institute Genome Sequencing Center for Infectious Disease"/>
            <person name="Wu L."/>
            <person name="Ma J."/>
        </authorList>
    </citation>
    <scope>NUCLEOTIDE SEQUENCE [LARGE SCALE GENOMIC DNA]</scope>
    <source>
        <strain evidence="3">CCM 8749</strain>
    </source>
</reference>
<evidence type="ECO:0000259" key="1">
    <source>
        <dbReference type="SMART" id="SM01058"/>
    </source>
</evidence>
<dbReference type="InterPro" id="IPR048792">
    <property type="entry name" value="CarD_C"/>
</dbReference>
<dbReference type="SMART" id="SM01058">
    <property type="entry name" value="CarD_TRCF"/>
    <property type="match status" value="1"/>
</dbReference>
<sequence length="162" mass="18518">MFEIGDKIFYPMHGAGIVEAIEEKEILGEKQLYYILQMPLNNMQVMIPKAKISNLNIRGLVDSETMDTALASFQNERPEEPAVIPSQRYRHLMNKLKSGDIFEGVDVIRDLTQLSREKTLGNEDRSMLDNAQQLLISELVLSRDIEQERAEQLLSQALQKQA</sequence>
<evidence type="ECO:0000313" key="3">
    <source>
        <dbReference type="Proteomes" id="UP001596250"/>
    </source>
</evidence>
<dbReference type="RefSeq" id="WP_379896531.1">
    <property type="nucleotide sequence ID" value="NZ_CBCSCT010000005.1"/>
</dbReference>
<proteinExistence type="predicted"/>
<dbReference type="PANTHER" id="PTHR38447">
    <property type="entry name" value="TRANSCRIPTION FACTOR YDEB-RELATED"/>
    <property type="match status" value="1"/>
</dbReference>
<organism evidence="2 3">
    <name type="scientific">Marinicrinis lubricantis</name>
    <dbReference type="NCBI Taxonomy" id="2086470"/>
    <lineage>
        <taxon>Bacteria</taxon>
        <taxon>Bacillati</taxon>
        <taxon>Bacillota</taxon>
        <taxon>Bacilli</taxon>
        <taxon>Bacillales</taxon>
        <taxon>Paenibacillaceae</taxon>
    </lineage>
</organism>
<comment type="caution">
    <text evidence="2">The sequence shown here is derived from an EMBL/GenBank/DDBJ whole genome shotgun (WGS) entry which is preliminary data.</text>
</comment>
<dbReference type="EMBL" id="JBHSQV010000186">
    <property type="protein sequence ID" value="MFC5988993.1"/>
    <property type="molecule type" value="Genomic_DNA"/>
</dbReference>
<dbReference type="Pfam" id="PF21095">
    <property type="entry name" value="CarD_C"/>
    <property type="match status" value="1"/>
</dbReference>
<evidence type="ECO:0000313" key="2">
    <source>
        <dbReference type="EMBL" id="MFC5988993.1"/>
    </source>
</evidence>